<evidence type="ECO:0000313" key="1">
    <source>
        <dbReference type="EMBL" id="TKI95470.1"/>
    </source>
</evidence>
<dbReference type="SUPFAM" id="SSF53067">
    <property type="entry name" value="Actin-like ATPase domain"/>
    <property type="match status" value="1"/>
</dbReference>
<dbReference type="PANTHER" id="PTHR30605:SF0">
    <property type="entry name" value="ANHYDRO-N-ACETYLMURAMIC ACID KINASE"/>
    <property type="match status" value="1"/>
</dbReference>
<evidence type="ECO:0000313" key="2">
    <source>
        <dbReference type="Proteomes" id="UP000305222"/>
    </source>
</evidence>
<dbReference type="PANTHER" id="PTHR30605">
    <property type="entry name" value="ANHYDRO-N-ACETYLMURAMIC ACID KINASE"/>
    <property type="match status" value="1"/>
</dbReference>
<dbReference type="GO" id="GO:0006040">
    <property type="term" value="P:amino sugar metabolic process"/>
    <property type="evidence" value="ECO:0007669"/>
    <property type="project" value="InterPro"/>
</dbReference>
<dbReference type="GO" id="GO:0005524">
    <property type="term" value="F:ATP binding"/>
    <property type="evidence" value="ECO:0007669"/>
    <property type="project" value="InterPro"/>
</dbReference>
<keyword evidence="1" id="KW-0418">Kinase</keyword>
<accession>A0A4U3B4M2</accession>
<dbReference type="Pfam" id="PF03702">
    <property type="entry name" value="AnmK"/>
    <property type="match status" value="1"/>
</dbReference>
<dbReference type="InterPro" id="IPR043129">
    <property type="entry name" value="ATPase_NBD"/>
</dbReference>
<organism evidence="1 2">
    <name type="scientific">Bacillus wiedmannii</name>
    <dbReference type="NCBI Taxonomy" id="1890302"/>
    <lineage>
        <taxon>Bacteria</taxon>
        <taxon>Bacillati</taxon>
        <taxon>Bacillota</taxon>
        <taxon>Bacilli</taxon>
        <taxon>Bacillales</taxon>
        <taxon>Bacillaceae</taxon>
        <taxon>Bacillus</taxon>
        <taxon>Bacillus cereus group</taxon>
    </lineage>
</organism>
<proteinExistence type="predicted"/>
<dbReference type="GO" id="GO:0016773">
    <property type="term" value="F:phosphotransferase activity, alcohol group as acceptor"/>
    <property type="evidence" value="ECO:0007669"/>
    <property type="project" value="InterPro"/>
</dbReference>
<dbReference type="AlphaFoldDB" id="A0A4U3B4M2"/>
<gene>
    <name evidence="1" type="ORF">FC699_13135</name>
</gene>
<feature type="non-terminal residue" evidence="1">
    <location>
        <position position="1"/>
    </location>
</feature>
<keyword evidence="1" id="KW-0808">Transferase</keyword>
<name>A0A4U3B4M2_9BACI</name>
<reference evidence="1 2" key="1">
    <citation type="journal article" date="2019" name="Environ. Microbiol.">
        <title>An active ?-lactamase is a part of an orchestrated cell wall stress resistance network of Bacillus subtilis and related rhizosphere species.</title>
        <authorList>
            <person name="Bucher T."/>
            <person name="Keren-Paz A."/>
            <person name="Hausser J."/>
            <person name="Olender T."/>
            <person name="Cytryn E."/>
            <person name="Kolodkin-Gal I."/>
        </authorList>
    </citation>
    <scope>NUCLEOTIDE SEQUENCE [LARGE SCALE GENOMIC DNA]</scope>
    <source>
        <strain evidence="1 2">I5</strain>
    </source>
</reference>
<protein>
    <submittedName>
        <fullName evidence="1">Anhydro-N-acetylmuramic acid kinase</fullName>
    </submittedName>
</protein>
<dbReference type="InterPro" id="IPR005338">
    <property type="entry name" value="Anhydro_N_Ac-Mur_kinase"/>
</dbReference>
<dbReference type="EMBL" id="SZON01000511">
    <property type="protein sequence ID" value="TKI95470.1"/>
    <property type="molecule type" value="Genomic_DNA"/>
</dbReference>
<dbReference type="GO" id="GO:0016301">
    <property type="term" value="F:kinase activity"/>
    <property type="evidence" value="ECO:0007669"/>
    <property type="project" value="UniProtKB-KW"/>
</dbReference>
<comment type="caution">
    <text evidence="1">The sequence shown here is derived from an EMBL/GenBank/DDBJ whole genome shotgun (WGS) entry which is preliminary data.</text>
</comment>
<dbReference type="Proteomes" id="UP000305222">
    <property type="component" value="Unassembled WGS sequence"/>
</dbReference>
<dbReference type="GO" id="GO:0009254">
    <property type="term" value="P:peptidoglycan turnover"/>
    <property type="evidence" value="ECO:0007669"/>
    <property type="project" value="InterPro"/>
</dbReference>
<dbReference type="Gene3D" id="3.30.420.40">
    <property type="match status" value="1"/>
</dbReference>
<sequence length="191" mass="21462">AFDTGPGNMVIDEMCQRLFQLSYDQNGKIAKQGVVVDEILTYCMNHPFLKMNPPKSTGREQFGEEFVSKLLKKYEKHSKENILTTVTMFTASSIVHQYKEFILPYYEIDEVILGGGGSYNRTLVEMIRYGLKDEKCAIFIQENIGYSSEAKEAIAFAILANETYHRNPSNVPSATGAKQSVVLGNITFPPI</sequence>